<dbReference type="EMBL" id="FNRF01000005">
    <property type="protein sequence ID" value="SEA83862.1"/>
    <property type="molecule type" value="Genomic_DNA"/>
</dbReference>
<proteinExistence type="predicted"/>
<dbReference type="CDD" id="cd00195">
    <property type="entry name" value="UBCc_UEV"/>
    <property type="match status" value="1"/>
</dbReference>
<gene>
    <name evidence="1" type="ORF">SAMN05216462_2794</name>
</gene>
<protein>
    <submittedName>
        <fullName evidence="1">Uncharacterized protein</fullName>
    </submittedName>
</protein>
<reference evidence="1 2" key="1">
    <citation type="submission" date="2016-10" db="EMBL/GenBank/DDBJ databases">
        <authorList>
            <person name="de Groot N.N."/>
        </authorList>
    </citation>
    <scope>NUCLEOTIDE SEQUENCE [LARGE SCALE GENOMIC DNA]</scope>
    <source>
        <strain evidence="1 2">D31d</strain>
    </source>
</reference>
<dbReference type="OrthoDB" id="1490698at2"/>
<evidence type="ECO:0000313" key="2">
    <source>
        <dbReference type="Proteomes" id="UP000182257"/>
    </source>
</evidence>
<dbReference type="AlphaFoldDB" id="A0A1H4EI11"/>
<sequence>MKESCRYEMSQFSGRNRRLLYEWQQLEKQLEGRHDVTCKVIRQNTAGMPTAYLISYQLKSICGVTDMEHFGQPGTQNLPIFATGFKMRIDLPDGYPSIDAQPAFRFLTHDENGNPIPHPWHPNIRYFGDFAGRVCINMVDTYTDLAWGVQRVAQYLRYDLYHAISEPPFPEDLKVASWVIRQGEPNEWIYFDQTNDDIPS</sequence>
<accession>A0A1H4EI11</accession>
<organism evidence="1 2">
    <name type="scientific">Xylanibacter ruminicola</name>
    <name type="common">Prevotella ruminicola</name>
    <dbReference type="NCBI Taxonomy" id="839"/>
    <lineage>
        <taxon>Bacteria</taxon>
        <taxon>Pseudomonadati</taxon>
        <taxon>Bacteroidota</taxon>
        <taxon>Bacteroidia</taxon>
        <taxon>Bacteroidales</taxon>
        <taxon>Prevotellaceae</taxon>
        <taxon>Xylanibacter</taxon>
    </lineage>
</organism>
<dbReference type="RefSeq" id="WP_074762020.1">
    <property type="nucleotide sequence ID" value="NZ_FNRF01000005.1"/>
</dbReference>
<dbReference type="SUPFAM" id="SSF54495">
    <property type="entry name" value="UBC-like"/>
    <property type="match status" value="1"/>
</dbReference>
<dbReference type="Proteomes" id="UP000182257">
    <property type="component" value="Unassembled WGS sequence"/>
</dbReference>
<name>A0A1H4EI11_XYLRU</name>
<evidence type="ECO:0000313" key="1">
    <source>
        <dbReference type="EMBL" id="SEA83862.1"/>
    </source>
</evidence>
<dbReference type="Gene3D" id="3.10.110.10">
    <property type="entry name" value="Ubiquitin Conjugating Enzyme"/>
    <property type="match status" value="1"/>
</dbReference>
<dbReference type="InterPro" id="IPR016135">
    <property type="entry name" value="UBQ-conjugating_enzyme/RWD"/>
</dbReference>